<dbReference type="OrthoDB" id="1932312at2759"/>
<evidence type="ECO:0000313" key="6">
    <source>
        <dbReference type="Proteomes" id="UP000809789"/>
    </source>
</evidence>
<feature type="compositionally biased region" description="Low complexity" evidence="4">
    <location>
        <begin position="719"/>
        <end position="729"/>
    </location>
</feature>
<organism evidence="5 6">
    <name type="scientific">Elsinoe batatas</name>
    <dbReference type="NCBI Taxonomy" id="2601811"/>
    <lineage>
        <taxon>Eukaryota</taxon>
        <taxon>Fungi</taxon>
        <taxon>Dikarya</taxon>
        <taxon>Ascomycota</taxon>
        <taxon>Pezizomycotina</taxon>
        <taxon>Dothideomycetes</taxon>
        <taxon>Dothideomycetidae</taxon>
        <taxon>Myriangiales</taxon>
        <taxon>Elsinoaceae</taxon>
        <taxon>Elsinoe</taxon>
    </lineage>
</organism>
<dbReference type="AlphaFoldDB" id="A0A8K0LA32"/>
<feature type="repeat" description="WD" evidence="3">
    <location>
        <begin position="360"/>
        <end position="394"/>
    </location>
</feature>
<dbReference type="InterPro" id="IPR001680">
    <property type="entry name" value="WD40_rpt"/>
</dbReference>
<feature type="compositionally biased region" description="Low complexity" evidence="4">
    <location>
        <begin position="848"/>
        <end position="857"/>
    </location>
</feature>
<feature type="region of interest" description="Disordered" evidence="4">
    <location>
        <begin position="102"/>
        <end position="151"/>
    </location>
</feature>
<evidence type="ECO:0000256" key="3">
    <source>
        <dbReference type="PROSITE-ProRule" id="PRU00221"/>
    </source>
</evidence>
<dbReference type="InterPro" id="IPR015943">
    <property type="entry name" value="WD40/YVTN_repeat-like_dom_sf"/>
</dbReference>
<feature type="region of interest" description="Disordered" evidence="4">
    <location>
        <begin position="662"/>
        <end position="787"/>
    </location>
</feature>
<keyword evidence="1 3" id="KW-0853">WD repeat</keyword>
<name>A0A8K0LA32_9PEZI</name>
<sequence>MMDPLPAIWVTDPTRKDVMPSYPLSPTKSGSQWDGEFRRPTSPASRKDSSRPTSPSAAANKVFRVLSNNVANAPQSKESNGAQLEMTATVDPLSQQIFNRTGEAPQATRQNSNDTTHSIAESERPRTARSPGLPARTDTGSTRQTKSKEKGVSFLSRIIGKKKEHHELARDDASIAEGRPEGHDAEIFSPITNDAEFNPAQPQAPDYIRIRTRHTKRKQFDTLFLAQELNTGVSEKPPPTVRRKSSIPEPPTVWAAEFSKDGKYLATAGHDKVVRVWAVLTTPEERQAEIRRNSGSSLESMPHPLSLTAQVFKSKPIKEYKGHSATILDLSWSKNNFLLSSSMDKTVRLWHVSRNECLCTFKHSDFVPSVSFHPKDDRFFLAGSLDCKIRMWSIPEKHVTYWHQTPEMITAVSFTPDGKTVVAGSANGLLTFYETEGLRYQTQIRAKSAHGRHSNGSKITGIQAFQHPLNSASGDIKLLVTTNDSRLRLYNFRDKSVEMKFKGCENNSSQLRGSISDDQKYICCGSEDSRAYIWPLDFEDHEDPTRRPLEHFQAHNSVVTCVRFAPTKSRYLLSKSCDPIYDLCNPSLPATREQRSPSQSSSRPPTDIGDATSAPLHRQSSAPTTPSLSRATHPGGNIIITCSVTGAIKVFRQDCAYRHRARPTRTCTSLSSRPNSIKTKSSNRSLRSGRDSTSTQAPSDRILSWRQTVTTAPSMRAGSISSKHSTRSISPRKSGQLPRSVSGPQSFARQSKDLPRSGTETPTDSFVSSGASTPIHQSPALLSSDSLKMTKIDPAAPRMGVQRVGSGPAAFASVTTKKAPLPSLAKITSPTLPTSKKESTHPSPSPPTATESTSHTKPPSPKPARDSAHATPRSSSSSENLSPIAPTTSNPASTLPASAQATETNPLMLQGEQSNLFWNVGLAKIKAQRAKQAFELRRQEERERAEERAEREREGEEWHDALEAAEEHGAGAAGRQGVPWGGVGGDSRVGAGLGLRPVAGEGSRGGKGLLRGDSWVSQVSRLSIEEVSSRGGSSERGSVRGSAEIQRT</sequence>
<feature type="repeat" description="WD" evidence="3">
    <location>
        <begin position="253"/>
        <end position="287"/>
    </location>
</feature>
<accession>A0A8K0LA32</accession>
<protein>
    <recommendedName>
        <fullName evidence="7">WD40 repeat-like protein</fullName>
    </recommendedName>
</protein>
<feature type="region of interest" description="Disordered" evidence="4">
    <location>
        <begin position="1024"/>
        <end position="1048"/>
    </location>
</feature>
<feature type="region of interest" description="Disordered" evidence="4">
    <location>
        <begin position="1"/>
        <end position="82"/>
    </location>
</feature>
<dbReference type="PANTHER" id="PTHR14221">
    <property type="entry name" value="WD REPEAT DOMAIN 44"/>
    <property type="match status" value="1"/>
</dbReference>
<proteinExistence type="predicted"/>
<dbReference type="Proteomes" id="UP000809789">
    <property type="component" value="Unassembled WGS sequence"/>
</dbReference>
<feature type="compositionally biased region" description="Basic and acidic residues" evidence="4">
    <location>
        <begin position="35"/>
        <end position="50"/>
    </location>
</feature>
<feature type="region of interest" description="Disordered" evidence="4">
    <location>
        <begin position="822"/>
        <end position="904"/>
    </location>
</feature>
<feature type="compositionally biased region" description="Polar residues" evidence="4">
    <location>
        <begin position="107"/>
        <end position="119"/>
    </location>
</feature>
<dbReference type="EMBL" id="JAESVG020000001">
    <property type="protein sequence ID" value="KAG8631550.1"/>
    <property type="molecule type" value="Genomic_DNA"/>
</dbReference>
<dbReference type="PANTHER" id="PTHR14221:SF0">
    <property type="entry name" value="WD REPEAT-CONTAINING PROTEIN 44"/>
    <property type="match status" value="1"/>
</dbReference>
<evidence type="ECO:0000256" key="4">
    <source>
        <dbReference type="SAM" id="MobiDB-lite"/>
    </source>
</evidence>
<feature type="region of interest" description="Disordered" evidence="4">
    <location>
        <begin position="588"/>
        <end position="634"/>
    </location>
</feature>
<dbReference type="SUPFAM" id="SSF50978">
    <property type="entry name" value="WD40 repeat-like"/>
    <property type="match status" value="1"/>
</dbReference>
<feature type="compositionally biased region" description="Polar residues" evidence="4">
    <location>
        <begin position="665"/>
        <end position="698"/>
    </location>
</feature>
<reference evidence="5" key="1">
    <citation type="submission" date="2021-07" db="EMBL/GenBank/DDBJ databases">
        <title>Elsinoe batatas strain:CRI-CJ2 Genome sequencing and assembly.</title>
        <authorList>
            <person name="Huang L."/>
        </authorList>
    </citation>
    <scope>NUCLEOTIDE SEQUENCE</scope>
    <source>
        <strain evidence="5">CRI-CJ2</strain>
    </source>
</reference>
<dbReference type="Gene3D" id="2.130.10.10">
    <property type="entry name" value="YVTN repeat-like/Quinoprotein amine dehydrogenase"/>
    <property type="match status" value="1"/>
</dbReference>
<dbReference type="PROSITE" id="PS50294">
    <property type="entry name" value="WD_REPEATS_REGION"/>
    <property type="match status" value="2"/>
</dbReference>
<dbReference type="Pfam" id="PF00400">
    <property type="entry name" value="WD40"/>
    <property type="match status" value="4"/>
</dbReference>
<dbReference type="PROSITE" id="PS50082">
    <property type="entry name" value="WD_REPEATS_2"/>
    <property type="match status" value="3"/>
</dbReference>
<feature type="compositionally biased region" description="Polar residues" evidence="4">
    <location>
        <begin position="758"/>
        <end position="787"/>
    </location>
</feature>
<dbReference type="InterPro" id="IPR036322">
    <property type="entry name" value="WD40_repeat_dom_sf"/>
</dbReference>
<dbReference type="SMART" id="SM00320">
    <property type="entry name" value="WD40"/>
    <property type="match status" value="7"/>
</dbReference>
<feature type="region of interest" description="Disordered" evidence="4">
    <location>
        <begin position="935"/>
        <end position="957"/>
    </location>
</feature>
<dbReference type="InterPro" id="IPR040324">
    <property type="entry name" value="WDR44/Dgr2"/>
</dbReference>
<comment type="caution">
    <text evidence="5">The sequence shown here is derived from an EMBL/GenBank/DDBJ whole genome shotgun (WGS) entry which is preliminary data.</text>
</comment>
<keyword evidence="6" id="KW-1185">Reference proteome</keyword>
<keyword evidence="2" id="KW-0677">Repeat</keyword>
<feature type="compositionally biased region" description="Polar residues" evidence="4">
    <location>
        <begin position="879"/>
        <end position="904"/>
    </location>
</feature>
<dbReference type="CDD" id="cd00200">
    <property type="entry name" value="WD40"/>
    <property type="match status" value="1"/>
</dbReference>
<evidence type="ECO:0000256" key="2">
    <source>
        <dbReference type="ARBA" id="ARBA00022737"/>
    </source>
</evidence>
<feature type="compositionally biased region" description="Polar residues" evidence="4">
    <location>
        <begin position="731"/>
        <end position="749"/>
    </location>
</feature>
<feature type="compositionally biased region" description="Polar residues" evidence="4">
    <location>
        <begin position="618"/>
        <end position="630"/>
    </location>
</feature>
<evidence type="ECO:0008006" key="7">
    <source>
        <dbReference type="Google" id="ProtNLM"/>
    </source>
</evidence>
<feature type="compositionally biased region" description="Low complexity" evidence="4">
    <location>
        <begin position="1029"/>
        <end position="1042"/>
    </location>
</feature>
<evidence type="ECO:0000256" key="1">
    <source>
        <dbReference type="ARBA" id="ARBA00022574"/>
    </source>
</evidence>
<feature type="compositionally biased region" description="Low complexity" evidence="4">
    <location>
        <begin position="596"/>
        <end position="605"/>
    </location>
</feature>
<evidence type="ECO:0000313" key="5">
    <source>
        <dbReference type="EMBL" id="KAG8631550.1"/>
    </source>
</evidence>
<feature type="compositionally biased region" description="Polar residues" evidence="4">
    <location>
        <begin position="66"/>
        <end position="82"/>
    </location>
</feature>
<gene>
    <name evidence="5" type="ORF">KVT40_000690</name>
</gene>
<feature type="repeat" description="WD" evidence="3">
    <location>
        <begin position="320"/>
        <end position="360"/>
    </location>
</feature>